<evidence type="ECO:0000256" key="2">
    <source>
        <dbReference type="ARBA" id="ARBA00000967"/>
    </source>
</evidence>
<dbReference type="PROSITE" id="PS00631">
    <property type="entry name" value="CYTOSOL_AP"/>
    <property type="match status" value="1"/>
</dbReference>
<feature type="binding site" evidence="8">
    <location>
        <position position="359"/>
    </location>
    <ligand>
        <name>Mn(2+)</name>
        <dbReference type="ChEBI" id="CHEBI:29035"/>
        <label>1</label>
    </ligand>
</feature>
<dbReference type="EMBL" id="FZMO01000235">
    <property type="protein sequence ID" value="SNQ49227.1"/>
    <property type="molecule type" value="Genomic_DNA"/>
</dbReference>
<feature type="compositionally biased region" description="Low complexity" evidence="9">
    <location>
        <begin position="329"/>
        <end position="340"/>
    </location>
</feature>
<feature type="binding site" evidence="8">
    <location>
        <position position="354"/>
    </location>
    <ligand>
        <name>Mn(2+)</name>
        <dbReference type="ChEBI" id="CHEBI:29035"/>
        <label>2</label>
    </ligand>
</feature>
<dbReference type="CDD" id="cd00433">
    <property type="entry name" value="Peptidase_M17"/>
    <property type="match status" value="1"/>
</dbReference>
<evidence type="ECO:0000256" key="3">
    <source>
        <dbReference type="ARBA" id="ARBA00009528"/>
    </source>
</evidence>
<dbReference type="RefSeq" id="WP_101832762.1">
    <property type="nucleotide sequence ID" value="NZ_FZMO01000235.1"/>
</dbReference>
<sequence length="602" mass="59159">MSVDGSAPSAPLDELIAPPPDIILRSGDLADAGASVVAVPLSAGADGPVFDEAAGRIAGGLGVRLERLLETESPRGDAGSVLTVPLAGGDGPVSRLLVLGVGAGTPADWRAAGAALARRAASGARLALIAGPSSPETLRAFGEGVALGSYRVASLLDRTGHPGRPAPPGDGDPAAVDPAAERAGPASTGSVEAAASAGGASSAAADEAATAAADEGVAGAVQLREVVVLTELARDPRARDAVRAARAVGVAVCLARDLVNTPSLVKSPQWLADQAVRIATAAGLAATVLTPAELAEQGFGGLGAVGRGSPRPPRLVRLEYAGPTPAPPSGSSGSAATPPGDGRFADGHRVLVGKGITFDSGGLSLKPAGSMVGMKTDMAGAAAVLGAMTALPALRVPGRVTGLLCLAENMIGGSAMRPGDVITCWGGTTVEVLNTDAEGRLVLADGLAYAAGELGADVIVDLATLTGAISVALGRRTAGLFSSDDALAGALSTAAGSAGEQVWRLPLTEDYRAALESPVADLANIGRAMEVGGGSITAALFLREFAGGLPWAHLDIAGTARADSDDGEISRGGTGWGVRTLLSWLCAPVDVPTAASGVTSAG</sequence>
<keyword evidence="8" id="KW-0479">Metal-binding</keyword>
<evidence type="ECO:0000256" key="8">
    <source>
        <dbReference type="HAMAP-Rule" id="MF_00181"/>
    </source>
</evidence>
<comment type="function">
    <text evidence="7 8">Presumably involved in the processing and regular turnover of intracellular proteins. Catalyzes the removal of unsubstituted N-terminal amino acids from various peptides.</text>
</comment>
<dbReference type="Gene3D" id="3.40.630.10">
    <property type="entry name" value="Zn peptidases"/>
    <property type="match status" value="1"/>
</dbReference>
<dbReference type="InterPro" id="IPR008283">
    <property type="entry name" value="Peptidase_M17_N"/>
</dbReference>
<evidence type="ECO:0000256" key="6">
    <source>
        <dbReference type="ARBA" id="ARBA00022801"/>
    </source>
</evidence>
<evidence type="ECO:0000256" key="1">
    <source>
        <dbReference type="ARBA" id="ARBA00000135"/>
    </source>
</evidence>
<keyword evidence="8" id="KW-0963">Cytoplasm</keyword>
<keyword evidence="8" id="KW-0464">Manganese</keyword>
<dbReference type="EC" id="3.4.11.1" evidence="8"/>
<comment type="catalytic activity">
    <reaction evidence="2 8">
        <text>Release of an N-terminal amino acid, preferentially leucine, but not glutamic or aspartic acids.</text>
        <dbReference type="EC" id="3.4.11.10"/>
    </reaction>
</comment>
<feature type="binding site" evidence="8">
    <location>
        <position position="359"/>
    </location>
    <ligand>
        <name>Mn(2+)</name>
        <dbReference type="ChEBI" id="CHEBI:29035"/>
        <label>2</label>
    </ligand>
</feature>
<evidence type="ECO:0000259" key="10">
    <source>
        <dbReference type="PROSITE" id="PS00631"/>
    </source>
</evidence>
<keyword evidence="6 8" id="KW-0378">Hydrolase</keyword>
<comment type="catalytic activity">
    <reaction evidence="1 8">
        <text>Release of an N-terminal amino acid, Xaa-|-Yaa-, in which Xaa is preferably Leu, but may be other amino acids including Pro although not Arg or Lys, and Yaa may be Pro. Amino acid amides and methyl esters are also readily hydrolyzed, but rates on arylamides are exceedingly low.</text>
        <dbReference type="EC" id="3.4.11.1"/>
    </reaction>
</comment>
<feature type="binding site" evidence="8">
    <location>
        <position position="438"/>
    </location>
    <ligand>
        <name>Mn(2+)</name>
        <dbReference type="ChEBI" id="CHEBI:29035"/>
        <label>2</label>
    </ligand>
</feature>
<dbReference type="Pfam" id="PF00883">
    <property type="entry name" value="Peptidase_M17"/>
    <property type="match status" value="1"/>
</dbReference>
<dbReference type="PANTHER" id="PTHR11963:SF23">
    <property type="entry name" value="CYTOSOL AMINOPEPTIDASE"/>
    <property type="match status" value="1"/>
</dbReference>
<dbReference type="SUPFAM" id="SSF52949">
    <property type="entry name" value="Macro domain-like"/>
    <property type="match status" value="1"/>
</dbReference>
<feature type="active site" evidence="8">
    <location>
        <position position="440"/>
    </location>
</feature>
<keyword evidence="12" id="KW-1185">Reference proteome</keyword>
<dbReference type="HAMAP" id="MF_00181">
    <property type="entry name" value="Cytosol_peptidase_M17"/>
    <property type="match status" value="1"/>
</dbReference>
<evidence type="ECO:0000313" key="12">
    <source>
        <dbReference type="Proteomes" id="UP000234331"/>
    </source>
</evidence>
<dbReference type="Gene3D" id="3.40.220.10">
    <property type="entry name" value="Leucine Aminopeptidase, subunit E, domain 1"/>
    <property type="match status" value="1"/>
</dbReference>
<feature type="binding site" evidence="8">
    <location>
        <position position="377"/>
    </location>
    <ligand>
        <name>Mn(2+)</name>
        <dbReference type="ChEBI" id="CHEBI:29035"/>
        <label>2</label>
    </ligand>
</feature>
<dbReference type="InterPro" id="IPR011356">
    <property type="entry name" value="Leucine_aapep/pepB"/>
</dbReference>
<feature type="binding site" evidence="8">
    <location>
        <position position="438"/>
    </location>
    <ligand>
        <name>Mn(2+)</name>
        <dbReference type="ChEBI" id="CHEBI:29035"/>
        <label>1</label>
    </ligand>
</feature>
<comment type="similarity">
    <text evidence="3 8">Belongs to the peptidase M17 family.</text>
</comment>
<gene>
    <name evidence="8 11" type="primary">pepA</name>
    <name evidence="11" type="ORF">FRACA_310019</name>
</gene>
<evidence type="ECO:0000256" key="5">
    <source>
        <dbReference type="ARBA" id="ARBA00022670"/>
    </source>
</evidence>
<dbReference type="InterPro" id="IPR023042">
    <property type="entry name" value="Peptidase_M17_leu_NH2_pept"/>
</dbReference>
<dbReference type="InterPro" id="IPR000819">
    <property type="entry name" value="Peptidase_M17_C"/>
</dbReference>
<protein>
    <recommendedName>
        <fullName evidence="8">Probable cytosol aminopeptidase</fullName>
        <ecNumber evidence="8">3.4.11.1</ecNumber>
    </recommendedName>
    <alternativeName>
        <fullName evidence="8">Leucine aminopeptidase</fullName>
        <shortName evidence="8">LAP</shortName>
        <ecNumber evidence="8">3.4.11.10</ecNumber>
    </alternativeName>
    <alternativeName>
        <fullName evidence="8">Leucyl aminopeptidase</fullName>
    </alternativeName>
</protein>
<dbReference type="Pfam" id="PF02789">
    <property type="entry name" value="Peptidase_M17_N"/>
    <property type="match status" value="1"/>
</dbReference>
<dbReference type="PANTHER" id="PTHR11963">
    <property type="entry name" value="LEUCINE AMINOPEPTIDASE-RELATED"/>
    <property type="match status" value="1"/>
</dbReference>
<dbReference type="PRINTS" id="PR00481">
    <property type="entry name" value="LAMNOPPTDASE"/>
</dbReference>
<comment type="subcellular location">
    <subcellularLocation>
        <location evidence="8">Cytoplasm</location>
    </subcellularLocation>
</comment>
<dbReference type="Proteomes" id="UP000234331">
    <property type="component" value="Unassembled WGS sequence"/>
</dbReference>
<evidence type="ECO:0000313" key="11">
    <source>
        <dbReference type="EMBL" id="SNQ49227.1"/>
    </source>
</evidence>
<feature type="active site" evidence="8">
    <location>
        <position position="366"/>
    </location>
</feature>
<feature type="binding site" evidence="8">
    <location>
        <position position="436"/>
    </location>
    <ligand>
        <name>Mn(2+)</name>
        <dbReference type="ChEBI" id="CHEBI:29035"/>
        <label>1</label>
    </ligand>
</feature>
<dbReference type="GO" id="GO:0005737">
    <property type="term" value="C:cytoplasm"/>
    <property type="evidence" value="ECO:0007669"/>
    <property type="project" value="UniProtKB-SubCell"/>
</dbReference>
<evidence type="ECO:0000256" key="9">
    <source>
        <dbReference type="SAM" id="MobiDB-lite"/>
    </source>
</evidence>
<feature type="domain" description="Cytosol aminopeptidase" evidence="10">
    <location>
        <begin position="434"/>
        <end position="441"/>
    </location>
</feature>
<dbReference type="AlphaFoldDB" id="A0A2I2KU84"/>
<evidence type="ECO:0000256" key="7">
    <source>
        <dbReference type="ARBA" id="ARBA00049972"/>
    </source>
</evidence>
<dbReference type="GO" id="GO:0006508">
    <property type="term" value="P:proteolysis"/>
    <property type="evidence" value="ECO:0007669"/>
    <property type="project" value="UniProtKB-KW"/>
</dbReference>
<dbReference type="GO" id="GO:0070006">
    <property type="term" value="F:metalloaminopeptidase activity"/>
    <property type="evidence" value="ECO:0007669"/>
    <property type="project" value="InterPro"/>
</dbReference>
<evidence type="ECO:0000256" key="4">
    <source>
        <dbReference type="ARBA" id="ARBA00022438"/>
    </source>
</evidence>
<comment type="cofactor">
    <cofactor evidence="8">
        <name>Mn(2+)</name>
        <dbReference type="ChEBI" id="CHEBI:29035"/>
    </cofactor>
    <text evidence="8">Binds 2 manganese ions per subunit.</text>
</comment>
<keyword evidence="4 8" id="KW-0031">Aminopeptidase</keyword>
<accession>A0A2I2KU84</accession>
<organism evidence="11 12">
    <name type="scientific">Frankia canadensis</name>
    <dbReference type="NCBI Taxonomy" id="1836972"/>
    <lineage>
        <taxon>Bacteria</taxon>
        <taxon>Bacillati</taxon>
        <taxon>Actinomycetota</taxon>
        <taxon>Actinomycetes</taxon>
        <taxon>Frankiales</taxon>
        <taxon>Frankiaceae</taxon>
        <taxon>Frankia</taxon>
    </lineage>
</organism>
<feature type="region of interest" description="Disordered" evidence="9">
    <location>
        <begin position="157"/>
        <end position="194"/>
    </location>
</feature>
<name>A0A2I2KU84_9ACTN</name>
<keyword evidence="5 8" id="KW-0645">Protease</keyword>
<feature type="region of interest" description="Disordered" evidence="9">
    <location>
        <begin position="304"/>
        <end position="344"/>
    </location>
</feature>
<proteinExistence type="inferred from homology"/>
<dbReference type="InterPro" id="IPR043472">
    <property type="entry name" value="Macro_dom-like"/>
</dbReference>
<reference evidence="11 12" key="1">
    <citation type="submission" date="2017-06" db="EMBL/GenBank/DDBJ databases">
        <authorList>
            <person name="Kim H.J."/>
            <person name="Triplett B.A."/>
        </authorList>
    </citation>
    <scope>NUCLEOTIDE SEQUENCE [LARGE SCALE GENOMIC DNA]</scope>
    <source>
        <strain evidence="11">FRACA_ARgP5</strain>
    </source>
</reference>
<dbReference type="GO" id="GO:0030145">
    <property type="term" value="F:manganese ion binding"/>
    <property type="evidence" value="ECO:0007669"/>
    <property type="project" value="UniProtKB-UniRule"/>
</dbReference>
<dbReference type="EC" id="3.4.11.10" evidence="8"/>
<dbReference type="SUPFAM" id="SSF53187">
    <property type="entry name" value="Zn-dependent exopeptidases"/>
    <property type="match status" value="1"/>
</dbReference>
<dbReference type="OrthoDB" id="9809354at2"/>